<feature type="transmembrane region" description="Helical" evidence="1">
    <location>
        <begin position="12"/>
        <end position="30"/>
    </location>
</feature>
<keyword evidence="1" id="KW-0472">Membrane</keyword>
<keyword evidence="3" id="KW-1185">Reference proteome</keyword>
<gene>
    <name evidence="2" type="ORF">AGLY_017241</name>
</gene>
<keyword evidence="1" id="KW-0812">Transmembrane</keyword>
<evidence type="ECO:0000313" key="2">
    <source>
        <dbReference type="EMBL" id="KAE9522363.1"/>
    </source>
</evidence>
<evidence type="ECO:0000313" key="3">
    <source>
        <dbReference type="Proteomes" id="UP000475862"/>
    </source>
</evidence>
<keyword evidence="1" id="KW-1133">Transmembrane helix</keyword>
<comment type="caution">
    <text evidence="2">The sequence shown here is derived from an EMBL/GenBank/DDBJ whole genome shotgun (WGS) entry which is preliminary data.</text>
</comment>
<evidence type="ECO:0000256" key="1">
    <source>
        <dbReference type="SAM" id="Phobius"/>
    </source>
</evidence>
<organism evidence="2 3">
    <name type="scientific">Aphis glycines</name>
    <name type="common">Soybean aphid</name>
    <dbReference type="NCBI Taxonomy" id="307491"/>
    <lineage>
        <taxon>Eukaryota</taxon>
        <taxon>Metazoa</taxon>
        <taxon>Ecdysozoa</taxon>
        <taxon>Arthropoda</taxon>
        <taxon>Hexapoda</taxon>
        <taxon>Insecta</taxon>
        <taxon>Pterygota</taxon>
        <taxon>Neoptera</taxon>
        <taxon>Paraneoptera</taxon>
        <taxon>Hemiptera</taxon>
        <taxon>Sternorrhyncha</taxon>
        <taxon>Aphidomorpha</taxon>
        <taxon>Aphidoidea</taxon>
        <taxon>Aphididae</taxon>
        <taxon>Aphidini</taxon>
        <taxon>Aphis</taxon>
        <taxon>Aphis</taxon>
    </lineage>
</organism>
<sequence length="267" mass="31616">MQEQIQKNTFKFFTYNLSYSLLFLAALSRMEISVMNWRFRVCSRIPAIPPGNLSGAHGRTATTYGKLCIELFILKYKHKQFYDFLTSKLLANFRDFDIFQKLIRNFLFNFKVFSVIQIFFIDTLKNILIKNENFSVFELQPYKIRFGRKLVLRKNSRFPSFFFVLSIFFENCRKMISFYLFSAPRIFIFLSETTLELCCTQTQKKKNKKQTSLRQICTDKFGGMHRHPEGWQTGAFPLTGFSKICFKLNVLREITIYYITNSIIALS</sequence>
<dbReference type="AlphaFoldDB" id="A0A6G0SVH6"/>
<name>A0A6G0SVH6_APHGL</name>
<protein>
    <submittedName>
        <fullName evidence="2">Uncharacterized protein</fullName>
    </submittedName>
</protein>
<proteinExistence type="predicted"/>
<accession>A0A6G0SVH6</accession>
<dbReference type="Proteomes" id="UP000475862">
    <property type="component" value="Unassembled WGS sequence"/>
</dbReference>
<dbReference type="EMBL" id="VYZN01001267">
    <property type="protein sequence ID" value="KAE9522363.1"/>
    <property type="molecule type" value="Genomic_DNA"/>
</dbReference>
<reference evidence="2 3" key="1">
    <citation type="submission" date="2019-08" db="EMBL/GenBank/DDBJ databases">
        <title>The genome of the soybean aphid Biotype 1, its phylome, world population structure and adaptation to the North American continent.</title>
        <authorList>
            <person name="Giordano R."/>
            <person name="Donthu R.K."/>
            <person name="Hernandez A.G."/>
            <person name="Wright C.L."/>
            <person name="Zimin A.V."/>
        </authorList>
    </citation>
    <scope>NUCLEOTIDE SEQUENCE [LARGE SCALE GENOMIC DNA]</scope>
    <source>
        <tissue evidence="2">Whole aphids</tissue>
    </source>
</reference>